<dbReference type="Gene3D" id="2.60.40.1930">
    <property type="match status" value="1"/>
</dbReference>
<keyword evidence="1" id="KW-0813">Transport</keyword>
<keyword evidence="1" id="KW-1134">Transmembrane beta strand</keyword>
<dbReference type="KEGG" id="spon:HME9304_01596"/>
<keyword evidence="1" id="KW-0472">Membrane</keyword>
<evidence type="ECO:0000313" key="3">
    <source>
        <dbReference type="EMBL" id="AWX44593.1"/>
    </source>
</evidence>
<organism evidence="3 4">
    <name type="scientific">Flagellimonas maritima</name>
    <dbReference type="NCBI Taxonomy" id="1383885"/>
    <lineage>
        <taxon>Bacteria</taxon>
        <taxon>Pseudomonadati</taxon>
        <taxon>Bacteroidota</taxon>
        <taxon>Flavobacteriia</taxon>
        <taxon>Flavobacteriales</taxon>
        <taxon>Flavobacteriaceae</taxon>
        <taxon>Flagellimonas</taxon>
    </lineage>
</organism>
<dbReference type="Proteomes" id="UP000248536">
    <property type="component" value="Chromosome"/>
</dbReference>
<dbReference type="RefSeq" id="WP_112378059.1">
    <property type="nucleotide sequence ID" value="NZ_CP030104.1"/>
</dbReference>
<dbReference type="SUPFAM" id="SSF56935">
    <property type="entry name" value="Porins"/>
    <property type="match status" value="1"/>
</dbReference>
<evidence type="ECO:0000256" key="1">
    <source>
        <dbReference type="PROSITE-ProRule" id="PRU01360"/>
    </source>
</evidence>
<comment type="similarity">
    <text evidence="1">Belongs to the TonB-dependent receptor family.</text>
</comment>
<protein>
    <recommendedName>
        <fullName evidence="2">TonB-dependent receptor plug domain-containing protein</fullName>
    </recommendedName>
</protein>
<keyword evidence="1" id="KW-0998">Cell outer membrane</keyword>
<evidence type="ECO:0000313" key="4">
    <source>
        <dbReference type="Proteomes" id="UP000248536"/>
    </source>
</evidence>
<dbReference type="PROSITE" id="PS52016">
    <property type="entry name" value="TONB_DEPENDENT_REC_3"/>
    <property type="match status" value="1"/>
</dbReference>
<name>A0A2Z4LRY8_9FLAO</name>
<dbReference type="Gene3D" id="2.170.130.10">
    <property type="entry name" value="TonB-dependent receptor, plug domain"/>
    <property type="match status" value="1"/>
</dbReference>
<dbReference type="GO" id="GO:0009279">
    <property type="term" value="C:cell outer membrane"/>
    <property type="evidence" value="ECO:0007669"/>
    <property type="project" value="UniProtKB-SubCell"/>
</dbReference>
<dbReference type="InterPro" id="IPR012910">
    <property type="entry name" value="Plug_dom"/>
</dbReference>
<reference evidence="3 4" key="1">
    <citation type="submission" date="2018-06" db="EMBL/GenBank/DDBJ databases">
        <title>Spongiibacterium sp. HME9304 Genome sequencing and assembly.</title>
        <authorList>
            <person name="Kang H."/>
            <person name="Kim H."/>
            <person name="Joh K."/>
        </authorList>
    </citation>
    <scope>NUCLEOTIDE SEQUENCE [LARGE SCALE GENOMIC DNA]</scope>
    <source>
        <strain evidence="3 4">HME9304</strain>
    </source>
</reference>
<dbReference type="AlphaFoldDB" id="A0A2Z4LRY8"/>
<comment type="subcellular location">
    <subcellularLocation>
        <location evidence="1">Cell outer membrane</location>
        <topology evidence="1">Multi-pass membrane protein</topology>
    </subcellularLocation>
</comment>
<keyword evidence="1" id="KW-0812">Transmembrane</keyword>
<sequence length="842" mass="95250">MGRNGFFFIFIMFLVSSVDAQENPRFKNIINKLSSYTTKHGPEKVYAHIDKEFYNQGDTIWFKIYLVDGISHLSSDKSNVVYVELLDSEDNIVVQRKLFVEDMDANGDIVIPETLKDGKYKLRAYSKYMLNENEPILFSKHILIANIENDSEIKNVSPKAQEKPIVQFFPEGGNLVSGINTNLAIKTTNTEGVGIPIKGKILNQNNKVISLFESSDYGLGSLSFKPELGETYYAYVTVDGKEHEFSIPIPLKEGYVLNAKNNGEHLLLKISTNHKIGLKGALLIGHLRGQTFFKRILESNEATYSVKILTENIEDGVAHFTLFTPEAEPVCERLLFINHPKNDAVLSVKTNSKTYAFREKIEVELDLKDKEGNPLYGNLSSSISRNTNQSLRQNTNITSWLLLNSEIGNTFLDTDQLLKDINTSKKHLLDLLMLTNGWRRFVWKELLKNKVSKELSYKPEKGLMITGKTTSFTNKYNSKASSVTLSIFEDPFFQGENSTNLQGQFSFGPFIFYDTINAFVEAKPLKHSRKTKDNELAIQLDRTYQKIQLKEKFLPKNEQSTKEEEVQLLNEYRQSAPQFELSSKITRLKEVTVKAKKKTRKEIIDEKIRKFTIYASPDNRVFKDSMFGIGALNIFDLLINVPGIRVIGYFPNQEIQVRNAYSVGGGNANGGDEGTDESNTGSERKGPLYLLDGFQVSLALIQTFNPAEVEFIDVLKGPSAAIYGVRGSNGVIAVYTRGRLNTNLENEENEQPDVLSVKINGFYKAREFFSPNYRISKPAHKQKDYRTTLHWEPNIETNNEGKSTFDFFTGDIPGAYTITTEGISFDGRPVSVSHSFKVDIGF</sequence>
<proteinExistence type="inferred from homology"/>
<keyword evidence="4" id="KW-1185">Reference proteome</keyword>
<feature type="domain" description="TonB-dependent receptor plug" evidence="2">
    <location>
        <begin position="630"/>
        <end position="731"/>
    </location>
</feature>
<dbReference type="EMBL" id="CP030104">
    <property type="protein sequence ID" value="AWX44593.1"/>
    <property type="molecule type" value="Genomic_DNA"/>
</dbReference>
<gene>
    <name evidence="3" type="ORF">HME9304_01596</name>
</gene>
<dbReference type="InterPro" id="IPR037066">
    <property type="entry name" value="Plug_dom_sf"/>
</dbReference>
<dbReference type="Pfam" id="PF07715">
    <property type="entry name" value="Plug"/>
    <property type="match status" value="1"/>
</dbReference>
<dbReference type="InterPro" id="IPR039426">
    <property type="entry name" value="TonB-dep_rcpt-like"/>
</dbReference>
<evidence type="ECO:0000259" key="2">
    <source>
        <dbReference type="Pfam" id="PF07715"/>
    </source>
</evidence>
<accession>A0A2Z4LRY8</accession>
<dbReference type="OrthoDB" id="679547at2"/>